<feature type="transmembrane region" description="Helical" evidence="1">
    <location>
        <begin position="88"/>
        <end position="109"/>
    </location>
</feature>
<organism evidence="2 3">
    <name type="scientific">Adineta ricciae</name>
    <name type="common">Rotifer</name>
    <dbReference type="NCBI Taxonomy" id="249248"/>
    <lineage>
        <taxon>Eukaryota</taxon>
        <taxon>Metazoa</taxon>
        <taxon>Spiralia</taxon>
        <taxon>Gnathifera</taxon>
        <taxon>Rotifera</taxon>
        <taxon>Eurotatoria</taxon>
        <taxon>Bdelloidea</taxon>
        <taxon>Adinetida</taxon>
        <taxon>Adinetidae</taxon>
        <taxon>Adineta</taxon>
    </lineage>
</organism>
<dbReference type="AlphaFoldDB" id="A0A813QQV0"/>
<gene>
    <name evidence="2" type="ORF">XAT740_LOCUS1474</name>
</gene>
<reference evidence="2" key="1">
    <citation type="submission" date="2021-02" db="EMBL/GenBank/DDBJ databases">
        <authorList>
            <person name="Nowell W R."/>
        </authorList>
    </citation>
    <scope>NUCLEOTIDE SEQUENCE</scope>
</reference>
<keyword evidence="1" id="KW-0472">Membrane</keyword>
<keyword evidence="1" id="KW-0812">Transmembrane</keyword>
<evidence type="ECO:0000313" key="2">
    <source>
        <dbReference type="EMBL" id="CAF0771498.1"/>
    </source>
</evidence>
<accession>A0A813QQV0</accession>
<dbReference type="PANTHER" id="PTHR33444:SF7">
    <property type="entry name" value="TRANSMEMBRANE PROTEIN 272"/>
    <property type="match status" value="1"/>
</dbReference>
<keyword evidence="3" id="KW-1185">Reference proteome</keyword>
<feature type="transmembrane region" description="Helical" evidence="1">
    <location>
        <begin position="220"/>
        <end position="242"/>
    </location>
</feature>
<dbReference type="PANTHER" id="PTHR33444">
    <property type="entry name" value="SI:DKEY-19B23.12-RELATED"/>
    <property type="match status" value="1"/>
</dbReference>
<dbReference type="InterPro" id="IPR040350">
    <property type="entry name" value="TMEM272"/>
</dbReference>
<dbReference type="EMBL" id="CAJNOR010000046">
    <property type="protein sequence ID" value="CAF0771498.1"/>
    <property type="molecule type" value="Genomic_DNA"/>
</dbReference>
<comment type="caution">
    <text evidence="2">The sequence shown here is derived from an EMBL/GenBank/DDBJ whole genome shotgun (WGS) entry which is preliminary data.</text>
</comment>
<proteinExistence type="predicted"/>
<feature type="transmembrane region" description="Helical" evidence="1">
    <location>
        <begin position="167"/>
        <end position="200"/>
    </location>
</feature>
<feature type="transmembrane region" description="Helical" evidence="1">
    <location>
        <begin position="129"/>
        <end position="155"/>
    </location>
</feature>
<evidence type="ECO:0000256" key="1">
    <source>
        <dbReference type="SAM" id="Phobius"/>
    </source>
</evidence>
<sequence>MTTVAATIGTTSTDLIVEHDEDKRPYSDLTVIPKSILIIDPISNINTTAAKETDENPAVYNELTKLKPVESSKLPLSIKHVKSSLKAALCESTFVLIVIGFTSIVPTFQLMLGCNYLHECPVSSYIPQYLIVAGITGLSIILLGIIFILLTLFVASRLRAKDARSPPLPVAITLLTIFLVEICFVLFLCAWSIVGSVRILKVWNKVQYEFPFATDYCDPILYRFAYGLLLASIVTYVFACVLSCRQGRKVFIISRHETTLRVLTTDP</sequence>
<name>A0A813QQV0_ADIRI</name>
<keyword evidence="1" id="KW-1133">Transmembrane helix</keyword>
<dbReference type="Proteomes" id="UP000663828">
    <property type="component" value="Unassembled WGS sequence"/>
</dbReference>
<protein>
    <submittedName>
        <fullName evidence="2">Uncharacterized protein</fullName>
    </submittedName>
</protein>
<evidence type="ECO:0000313" key="3">
    <source>
        <dbReference type="Proteomes" id="UP000663828"/>
    </source>
</evidence>